<sequence length="493" mass="51931">MSEAASPHQVLPAIVQGGMGVGVSGWRLARAVARTGQLGVVSGVALDITLSRRLQQGDPDGHMRRALSHFPVPEIAERVLARYFVSGGIDADAPYRPVPRLGLRPHQARAELAVASNFAEVFLAKEGHGGQIGVNYLEKIQMATPAAVYGAMLAGADYVLMGAGIPTKIPWLLDALAAHRPVELPVTVAGADADDRHVVTFDPPAMLGATLPPLSRPRFLAIVSSDVLAAYLARAPLTRPDGFVLETSVAGGHSAPPRGRMRLGETGEPVYGPRDWADTGKTAALGLPFWLAGGYGTPGGLAAALAAGAAGIQAGSAFALCRESGLDPELRLRLLRQARNGSLLVRNDPYASPTGFPFKVAAVPGTLSDPGLHADRPRLCDLGHLRTPYVKPDATIGYRCPAEPIDIYLRKGGAVEDTVGRRCLCNGLAAAIGFGQRRPDGYREPPLLTLGQDLAFLDDLPDDYAAADVVAYLLGTPPDEAGRAREHRDVRLG</sequence>
<protein>
    <submittedName>
        <fullName evidence="1">2-nitropropane dioxygenase</fullName>
    </submittedName>
</protein>
<dbReference type="RefSeq" id="WP_155361748.1">
    <property type="nucleotide sequence ID" value="NZ_BAAAHL010000002.1"/>
</dbReference>
<name>A0A5M3XCY8_9ACTN</name>
<keyword evidence="1" id="KW-0560">Oxidoreductase</keyword>
<evidence type="ECO:0000313" key="2">
    <source>
        <dbReference type="Proteomes" id="UP000331127"/>
    </source>
</evidence>
<evidence type="ECO:0000313" key="1">
    <source>
        <dbReference type="EMBL" id="GES16753.1"/>
    </source>
</evidence>
<comment type="caution">
    <text evidence="1">The sequence shown here is derived from an EMBL/GenBank/DDBJ whole genome shotgun (WGS) entry which is preliminary data.</text>
</comment>
<dbReference type="Pfam" id="PF03060">
    <property type="entry name" value="NMO"/>
    <property type="match status" value="1"/>
</dbReference>
<reference evidence="1 2" key="1">
    <citation type="submission" date="2019-10" db="EMBL/GenBank/DDBJ databases">
        <title>Whole genome shotgun sequence of Acrocarpospora macrocephala NBRC 16266.</title>
        <authorList>
            <person name="Ichikawa N."/>
            <person name="Kimura A."/>
            <person name="Kitahashi Y."/>
            <person name="Komaki H."/>
            <person name="Oguchi A."/>
        </authorList>
    </citation>
    <scope>NUCLEOTIDE SEQUENCE [LARGE SCALE GENOMIC DNA]</scope>
    <source>
        <strain evidence="1 2">NBRC 16266</strain>
    </source>
</reference>
<organism evidence="1 2">
    <name type="scientific">Acrocarpospora macrocephala</name>
    <dbReference type="NCBI Taxonomy" id="150177"/>
    <lineage>
        <taxon>Bacteria</taxon>
        <taxon>Bacillati</taxon>
        <taxon>Actinomycetota</taxon>
        <taxon>Actinomycetes</taxon>
        <taxon>Streptosporangiales</taxon>
        <taxon>Streptosporangiaceae</taxon>
        <taxon>Acrocarpospora</taxon>
    </lineage>
</organism>
<gene>
    <name evidence="1" type="ORF">Amac_103510</name>
</gene>
<proteinExistence type="predicted"/>
<dbReference type="SUPFAM" id="SSF51412">
    <property type="entry name" value="Inosine monophosphate dehydrogenase (IMPDH)"/>
    <property type="match status" value="1"/>
</dbReference>
<dbReference type="PANTHER" id="PTHR32332">
    <property type="entry name" value="2-NITROPROPANE DIOXYGENASE"/>
    <property type="match status" value="1"/>
</dbReference>
<dbReference type="AlphaFoldDB" id="A0A5M3XCY8"/>
<dbReference type="Gene3D" id="3.20.20.70">
    <property type="entry name" value="Aldolase class I"/>
    <property type="match status" value="1"/>
</dbReference>
<dbReference type="Proteomes" id="UP000331127">
    <property type="component" value="Unassembled WGS sequence"/>
</dbReference>
<dbReference type="PANTHER" id="PTHR32332:SF33">
    <property type="entry name" value="NITRONATE MONOOXYGENASE DOMAIN-CONTAINING PROTEIN"/>
    <property type="match status" value="1"/>
</dbReference>
<keyword evidence="1" id="KW-0223">Dioxygenase</keyword>
<keyword evidence="2" id="KW-1185">Reference proteome</keyword>
<dbReference type="InterPro" id="IPR013785">
    <property type="entry name" value="Aldolase_TIM"/>
</dbReference>
<dbReference type="GO" id="GO:0051213">
    <property type="term" value="F:dioxygenase activity"/>
    <property type="evidence" value="ECO:0007669"/>
    <property type="project" value="UniProtKB-KW"/>
</dbReference>
<dbReference type="OrthoDB" id="9778912at2"/>
<dbReference type="EMBL" id="BLAE01000113">
    <property type="protein sequence ID" value="GES16753.1"/>
    <property type="molecule type" value="Genomic_DNA"/>
</dbReference>
<accession>A0A5M3XCY8</accession>